<name>A0ABW8UK26_9LACT</name>
<keyword evidence="4" id="KW-1185">Reference proteome</keyword>
<dbReference type="InterPro" id="IPR001296">
    <property type="entry name" value="Glyco_trans_1"/>
</dbReference>
<dbReference type="Gene3D" id="3.40.50.2000">
    <property type="entry name" value="Glycogen Phosphorylase B"/>
    <property type="match status" value="2"/>
</dbReference>
<feature type="domain" description="Glycosyl transferase family 1" evidence="1">
    <location>
        <begin position="187"/>
        <end position="355"/>
    </location>
</feature>
<dbReference type="SUPFAM" id="SSF53756">
    <property type="entry name" value="UDP-Glycosyltransferase/glycogen phosphorylase"/>
    <property type="match status" value="1"/>
</dbReference>
<organism evidence="3 4">
    <name type="scientific">Marinilactibacillus psychrotolerans</name>
    <dbReference type="NCBI Taxonomy" id="191770"/>
    <lineage>
        <taxon>Bacteria</taxon>
        <taxon>Bacillati</taxon>
        <taxon>Bacillota</taxon>
        <taxon>Bacilli</taxon>
        <taxon>Lactobacillales</taxon>
        <taxon>Carnobacteriaceae</taxon>
        <taxon>Marinilactibacillus</taxon>
    </lineage>
</organism>
<proteinExistence type="predicted"/>
<accession>A0ABW8UK26</accession>
<dbReference type="Pfam" id="PF00534">
    <property type="entry name" value="Glycos_transf_1"/>
    <property type="match status" value="1"/>
</dbReference>
<evidence type="ECO:0000259" key="2">
    <source>
        <dbReference type="Pfam" id="PF13439"/>
    </source>
</evidence>
<dbReference type="EMBL" id="JBGQQK010000023">
    <property type="protein sequence ID" value="MFL2103263.1"/>
    <property type="molecule type" value="Genomic_DNA"/>
</dbReference>
<comment type="caution">
    <text evidence="3">The sequence shown here is derived from an EMBL/GenBank/DDBJ whole genome shotgun (WGS) entry which is preliminary data.</text>
</comment>
<dbReference type="CDD" id="cd03801">
    <property type="entry name" value="GT4_PimA-like"/>
    <property type="match status" value="1"/>
</dbReference>
<dbReference type="EC" id="2.4.-.-" evidence="3"/>
<dbReference type="PANTHER" id="PTHR12526">
    <property type="entry name" value="GLYCOSYLTRANSFERASE"/>
    <property type="match status" value="1"/>
</dbReference>
<reference evidence="3 4" key="1">
    <citation type="submission" date="2024-08" db="EMBL/GenBank/DDBJ databases">
        <authorList>
            <person name="Arias E."/>
        </authorList>
    </citation>
    <scope>NUCLEOTIDE SEQUENCE [LARGE SCALE GENOMIC DNA]</scope>
    <source>
        <strain evidence="3 4">FAM 24106</strain>
    </source>
</reference>
<dbReference type="Pfam" id="PF13439">
    <property type="entry name" value="Glyco_transf_4"/>
    <property type="match status" value="1"/>
</dbReference>
<keyword evidence="3" id="KW-0328">Glycosyltransferase</keyword>
<evidence type="ECO:0000313" key="4">
    <source>
        <dbReference type="Proteomes" id="UP001625374"/>
    </source>
</evidence>
<evidence type="ECO:0000259" key="1">
    <source>
        <dbReference type="Pfam" id="PF00534"/>
    </source>
</evidence>
<dbReference type="Proteomes" id="UP001625374">
    <property type="component" value="Unassembled WGS sequence"/>
</dbReference>
<sequence length="382" mass="42938">MNVLIAGVPKKISSGVRTHTLSLMSGLEEHNIKTSYISSYPQQLDKMITSVPYRLLNMVDKDVAFNWKFESLNKYVFRKEVKRSLSNNSIINIQSVDWYYSVRSFLNNRDIGVVLTIHGAYADQLKEKGYSPRTVEKVLNLEKEAFRSVKALVTVSQKTADYITEISGRTDIHIIPNGIITDSQGLSEKKDTKENKIKCVFVGSLIKYKGVHFAIEAISKAISKGIDISLDIIGDGPERKALEKLSSKLGVERQINFLGMLPQQDVRNRLLNYDISLMPSIPYGEKGEESFPYACLESMYSGLITIASNVGGLSKIITDGYDGFLVEHSNSDAISKIIERYNGSKEKFNLIRQNASETIRNNYSASVMAEKYLQVYKSILKL</sequence>
<gene>
    <name evidence="3" type="ORF">ACEN37_08335</name>
</gene>
<keyword evidence="3" id="KW-0808">Transferase</keyword>
<evidence type="ECO:0000313" key="3">
    <source>
        <dbReference type="EMBL" id="MFL2103263.1"/>
    </source>
</evidence>
<dbReference type="InterPro" id="IPR028098">
    <property type="entry name" value="Glyco_trans_4-like_N"/>
</dbReference>
<dbReference type="PANTHER" id="PTHR12526:SF638">
    <property type="entry name" value="SPORE COAT PROTEIN SA"/>
    <property type="match status" value="1"/>
</dbReference>
<feature type="domain" description="Glycosyltransferase subfamily 4-like N-terminal" evidence="2">
    <location>
        <begin position="14"/>
        <end position="182"/>
    </location>
</feature>
<dbReference type="RefSeq" id="WP_407143642.1">
    <property type="nucleotide sequence ID" value="NZ_JBGQQI010000022.1"/>
</dbReference>
<protein>
    <submittedName>
        <fullName evidence="3">Glycosyltransferase family 4 protein</fullName>
        <ecNumber evidence="3">2.4.-.-</ecNumber>
    </submittedName>
</protein>
<dbReference type="GO" id="GO:0016757">
    <property type="term" value="F:glycosyltransferase activity"/>
    <property type="evidence" value="ECO:0007669"/>
    <property type="project" value="UniProtKB-KW"/>
</dbReference>